<organism evidence="1 2">
    <name type="scientific">Nostoc spongiaeforme FACHB-130</name>
    <dbReference type="NCBI Taxonomy" id="1357510"/>
    <lineage>
        <taxon>Bacteria</taxon>
        <taxon>Bacillati</taxon>
        <taxon>Cyanobacteriota</taxon>
        <taxon>Cyanophyceae</taxon>
        <taxon>Nostocales</taxon>
        <taxon>Nostocaceae</taxon>
        <taxon>Nostoc</taxon>
    </lineage>
</organism>
<gene>
    <name evidence="1" type="ORF">H6G74_04030</name>
</gene>
<dbReference type="InterPro" id="IPR039498">
    <property type="entry name" value="NTP_transf_5"/>
</dbReference>
<name>A0ABR8FQ27_9NOSO</name>
<proteinExistence type="predicted"/>
<sequence>METDEFLPQQAKKSYESIVLSNFDYSPEVQLILHCAHTQRSPALNIAIQELCKTQINWTLLHNLSSRNGIDGLLWESLQNIDAVNVPKSLLNQLQQNYQGYILKGMICSHELIRLLQDFHRHQIPVLPYKGPTLAVALYGSYALRYFSDLDILIHPDYLLATKALLIQHGYETLAVDNIQERMNIWSDSERDFLLQNKDVAIDLHWRLTPRFFALEIPFDQLWERRQLVNLLDTDVATLSPEDLLLVLCVHGAKECWSQLKWICDIAELLQTYKHLDWQAVEERSQILHCHRMLLLGLKLAQDLLQAPIPQSLQTAIIQDTCLPELSQQVINRLFSHPMPLPTTWQTTMFRLRVRDRSRDWVQYFVWRLLIPNVRDRRLFNLPNSLSFLYYLIRPIRLCVEQLSKAIRNRLT</sequence>
<accession>A0ABR8FQ27</accession>
<keyword evidence="2" id="KW-1185">Reference proteome</keyword>
<comment type="caution">
    <text evidence="1">The sequence shown here is derived from an EMBL/GenBank/DDBJ whole genome shotgun (WGS) entry which is preliminary data.</text>
</comment>
<dbReference type="EMBL" id="JACJTB010000003">
    <property type="protein sequence ID" value="MBD2593497.1"/>
    <property type="molecule type" value="Genomic_DNA"/>
</dbReference>
<evidence type="ECO:0000313" key="2">
    <source>
        <dbReference type="Proteomes" id="UP000603457"/>
    </source>
</evidence>
<evidence type="ECO:0000313" key="1">
    <source>
        <dbReference type="EMBL" id="MBD2593497.1"/>
    </source>
</evidence>
<reference evidence="1 2" key="1">
    <citation type="journal article" date="2020" name="ISME J.">
        <title>Comparative genomics reveals insights into cyanobacterial evolution and habitat adaptation.</title>
        <authorList>
            <person name="Chen M.Y."/>
            <person name="Teng W.K."/>
            <person name="Zhao L."/>
            <person name="Hu C.X."/>
            <person name="Zhou Y.K."/>
            <person name="Han B.P."/>
            <person name="Song L.R."/>
            <person name="Shu W.S."/>
        </authorList>
    </citation>
    <scope>NUCLEOTIDE SEQUENCE [LARGE SCALE GENOMIC DNA]</scope>
    <source>
        <strain evidence="1 2">FACHB-130</strain>
    </source>
</reference>
<protein>
    <submittedName>
        <fullName evidence="1">Nucleotidyltransferase family protein</fullName>
    </submittedName>
</protein>
<dbReference type="RefSeq" id="WP_190966440.1">
    <property type="nucleotide sequence ID" value="NZ_JACJTB010000003.1"/>
</dbReference>
<dbReference type="Proteomes" id="UP000603457">
    <property type="component" value="Unassembled WGS sequence"/>
</dbReference>
<dbReference type="Pfam" id="PF14907">
    <property type="entry name" value="NTP_transf_5"/>
    <property type="match status" value="1"/>
</dbReference>